<dbReference type="SUPFAM" id="SSF56219">
    <property type="entry name" value="DNase I-like"/>
    <property type="match status" value="1"/>
</dbReference>
<reference evidence="3 4" key="1">
    <citation type="journal article" date="2021" name="Commun. Biol.">
        <title>The genome of Shorea leprosula (Dipterocarpaceae) highlights the ecological relevance of drought in aseasonal tropical rainforests.</title>
        <authorList>
            <person name="Ng K.K.S."/>
            <person name="Kobayashi M.J."/>
            <person name="Fawcett J.A."/>
            <person name="Hatakeyama M."/>
            <person name="Paape T."/>
            <person name="Ng C.H."/>
            <person name="Ang C.C."/>
            <person name="Tnah L.H."/>
            <person name="Lee C.T."/>
            <person name="Nishiyama T."/>
            <person name="Sese J."/>
            <person name="O'Brien M.J."/>
            <person name="Copetti D."/>
            <person name="Mohd Noor M.I."/>
            <person name="Ong R.C."/>
            <person name="Putra M."/>
            <person name="Sireger I.Z."/>
            <person name="Indrioko S."/>
            <person name="Kosugi Y."/>
            <person name="Izuno A."/>
            <person name="Isagi Y."/>
            <person name="Lee S.L."/>
            <person name="Shimizu K.K."/>
        </authorList>
    </citation>
    <scope>NUCLEOTIDE SEQUENCE [LARGE SCALE GENOMIC DNA]</scope>
    <source>
        <strain evidence="3">214</strain>
    </source>
</reference>
<dbReference type="PANTHER" id="PTHR35218">
    <property type="entry name" value="RNASE H DOMAIN-CONTAINING PROTEIN"/>
    <property type="match status" value="1"/>
</dbReference>
<gene>
    <name evidence="3" type="ORF">SLEP1_g4575</name>
</gene>
<protein>
    <recommendedName>
        <fullName evidence="5">Reverse transcriptase domain-containing protein</fullName>
    </recommendedName>
</protein>
<dbReference type="AlphaFoldDB" id="A0AAV5HZW8"/>
<dbReference type="InterPro" id="IPR043502">
    <property type="entry name" value="DNA/RNA_pol_sf"/>
</dbReference>
<dbReference type="InterPro" id="IPR005135">
    <property type="entry name" value="Endo/exonuclease/phosphatase"/>
</dbReference>
<comment type="caution">
    <text evidence="3">The sequence shown here is derived from an EMBL/GenBank/DDBJ whole genome shotgun (WGS) entry which is preliminary data.</text>
</comment>
<keyword evidence="4" id="KW-1185">Reference proteome</keyword>
<dbReference type="Pfam" id="PF00078">
    <property type="entry name" value="RVT_1"/>
    <property type="match status" value="1"/>
</dbReference>
<evidence type="ECO:0000259" key="2">
    <source>
        <dbReference type="Pfam" id="PF03372"/>
    </source>
</evidence>
<evidence type="ECO:0008006" key="5">
    <source>
        <dbReference type="Google" id="ProtNLM"/>
    </source>
</evidence>
<proteinExistence type="predicted"/>
<dbReference type="SUPFAM" id="SSF56672">
    <property type="entry name" value="DNA/RNA polymerases"/>
    <property type="match status" value="1"/>
</dbReference>
<dbReference type="PANTHER" id="PTHR35218:SF9">
    <property type="entry name" value="ENDONUCLEASE_EXONUCLEASE_PHOSPHATASE DOMAIN-CONTAINING PROTEIN"/>
    <property type="match status" value="1"/>
</dbReference>
<name>A0AAV5HZW8_9ROSI</name>
<dbReference type="Proteomes" id="UP001054252">
    <property type="component" value="Unassembled WGS sequence"/>
</dbReference>
<dbReference type="InterPro" id="IPR000477">
    <property type="entry name" value="RT_dom"/>
</dbReference>
<dbReference type="InterPro" id="IPR036691">
    <property type="entry name" value="Endo/exonu/phosph_ase_sf"/>
</dbReference>
<evidence type="ECO:0000313" key="4">
    <source>
        <dbReference type="Proteomes" id="UP001054252"/>
    </source>
</evidence>
<evidence type="ECO:0000313" key="3">
    <source>
        <dbReference type="EMBL" id="GKU90595.1"/>
    </source>
</evidence>
<dbReference type="Pfam" id="PF03372">
    <property type="entry name" value="Exo_endo_phos"/>
    <property type="match status" value="1"/>
</dbReference>
<evidence type="ECO:0000259" key="1">
    <source>
        <dbReference type="Pfam" id="PF00078"/>
    </source>
</evidence>
<dbReference type="GO" id="GO:0003824">
    <property type="term" value="F:catalytic activity"/>
    <property type="evidence" value="ECO:0007669"/>
    <property type="project" value="InterPro"/>
</dbReference>
<dbReference type="EMBL" id="BPVZ01000004">
    <property type="protein sequence ID" value="GKU90595.1"/>
    <property type="molecule type" value="Genomic_DNA"/>
</dbReference>
<organism evidence="3 4">
    <name type="scientific">Rubroshorea leprosula</name>
    <dbReference type="NCBI Taxonomy" id="152421"/>
    <lineage>
        <taxon>Eukaryota</taxon>
        <taxon>Viridiplantae</taxon>
        <taxon>Streptophyta</taxon>
        <taxon>Embryophyta</taxon>
        <taxon>Tracheophyta</taxon>
        <taxon>Spermatophyta</taxon>
        <taxon>Magnoliopsida</taxon>
        <taxon>eudicotyledons</taxon>
        <taxon>Gunneridae</taxon>
        <taxon>Pentapetalae</taxon>
        <taxon>rosids</taxon>
        <taxon>malvids</taxon>
        <taxon>Malvales</taxon>
        <taxon>Dipterocarpaceae</taxon>
        <taxon>Rubroshorea</taxon>
    </lineage>
</organism>
<feature type="domain" description="Reverse transcriptase" evidence="1">
    <location>
        <begin position="722"/>
        <end position="854"/>
    </location>
</feature>
<accession>A0AAV5HZW8</accession>
<sequence>MREYQRGFRSIWNTLPQEIRNYPSVKHLAEKFFVLESSLAYLHLLRIPIVSLPGLETSHLCTQMLSLQSPIFQITGSPTLAMIYLARLRFRRITMEWMPMEFALLRIQSLFSNLWLSKTSTLDMANQMTQDVVTTTYETHLLVNHLIRIQERLDNNLIASIRAIHLVSHMHVYVGSLNPLGIEMVGIDIEPAWEETARIWKRANWAPQSWMPLNSQLSSSISLDFPELNAMSILFWNVRGAGNPAFLRNIHDLVDKFSPNILILSETRVNQHRAEGIINQIGVGFYGKYQVEPIGYSGGIWILWRNDFVHVSILSATAQEVHAMVRPPNSTVSWLLSAIYASPQFANRKILWDNLCAMFVAVSALNLPWLIIGDFNEKLSNTDKKGGNSISQAKARAFKNCLDTCNMMDLGFIGPKFTWSNKRSIPHLIQARLDRALANPSWTLLHPLSFVKHLPKTHSDHYPIFLSLAHPPPHHHNRPFRFQTMWLHHPDFPHTVNQFWTLNTLPIGKALSNFGLEGIEKALSTHNSHNLLLLHKELTSEYQTILLEEEDLWKMKSRINWLNDGDRNTKFFHLSTISRRKCNRILSFLDENNVEISSPMDVSNFITNSFQKLFTTRKSFCPILSNLDSTWIPSHPLFNSIPTFCSVPSEDEIFTALNSFHPLKAPGRDGLHAIFFQKFWPSTKNIICATVSSFFTTGNLPADLNQTIITLVPKILNPTLISHFRPISLCNTIYKICSKLLVIRLRPFLNDLISPFQSSFIPRRLAVDNAIIAQELVSTMQKKKGQMGDMAIKIDLNKAFDSLEWDFIKNCLNHFRFPPLWIKMIMSCICTTSTSISINGSLSTEFSPSCGIRQDC</sequence>
<feature type="domain" description="Endonuclease/exonuclease/phosphatase" evidence="2">
    <location>
        <begin position="235"/>
        <end position="461"/>
    </location>
</feature>
<dbReference type="Gene3D" id="3.60.10.10">
    <property type="entry name" value="Endonuclease/exonuclease/phosphatase"/>
    <property type="match status" value="1"/>
</dbReference>